<evidence type="ECO:0000256" key="1">
    <source>
        <dbReference type="ARBA" id="ARBA00005194"/>
    </source>
</evidence>
<dbReference type="RefSeq" id="WP_226384981.1">
    <property type="nucleotide sequence ID" value="NZ_JADCKA010000004.1"/>
</dbReference>
<dbReference type="InterPro" id="IPR050259">
    <property type="entry name" value="SDR"/>
</dbReference>
<evidence type="ECO:0000259" key="8">
    <source>
        <dbReference type="SMART" id="SM00822"/>
    </source>
</evidence>
<dbReference type="PRINTS" id="PR00080">
    <property type="entry name" value="SDRFAMILY"/>
</dbReference>
<keyword evidence="10" id="KW-1185">Reference proteome</keyword>
<evidence type="ECO:0000313" key="9">
    <source>
        <dbReference type="EMBL" id="MBE5035311.1"/>
    </source>
</evidence>
<keyword evidence="7" id="KW-0275">Fatty acid biosynthesis</keyword>
<feature type="domain" description="Ketoreductase" evidence="8">
    <location>
        <begin position="5"/>
        <end position="185"/>
    </location>
</feature>
<evidence type="ECO:0000256" key="3">
    <source>
        <dbReference type="ARBA" id="ARBA00012948"/>
    </source>
</evidence>
<dbReference type="Pfam" id="PF13561">
    <property type="entry name" value="adh_short_C2"/>
    <property type="match status" value="1"/>
</dbReference>
<dbReference type="NCBIfam" id="NF009466">
    <property type="entry name" value="PRK12826.1-2"/>
    <property type="match status" value="1"/>
</dbReference>
<dbReference type="Proteomes" id="UP001516588">
    <property type="component" value="Unassembled WGS sequence"/>
</dbReference>
<evidence type="ECO:0000256" key="4">
    <source>
        <dbReference type="ARBA" id="ARBA00023002"/>
    </source>
</evidence>
<protein>
    <recommendedName>
        <fullName evidence="3 7">3-oxoacyl-[acyl-carrier-protein] reductase</fullName>
        <ecNumber evidence="3 7">1.1.1.100</ecNumber>
    </recommendedName>
</protein>
<dbReference type="PANTHER" id="PTHR42879">
    <property type="entry name" value="3-OXOACYL-(ACYL-CARRIER-PROTEIN) REDUCTASE"/>
    <property type="match status" value="1"/>
</dbReference>
<comment type="function">
    <text evidence="7">Catalyzes the NADPH-dependent reduction of beta-ketoacyl-ACP substrates to beta-hydroxyacyl-ACP products, the first reductive step in the elongation cycle of fatty acid biosynthesis.</text>
</comment>
<comment type="catalytic activity">
    <reaction evidence="6 7">
        <text>a (3R)-hydroxyacyl-[ACP] + NADP(+) = a 3-oxoacyl-[ACP] + NADPH + H(+)</text>
        <dbReference type="Rhea" id="RHEA:17397"/>
        <dbReference type="Rhea" id="RHEA-COMP:9916"/>
        <dbReference type="Rhea" id="RHEA-COMP:9945"/>
        <dbReference type="ChEBI" id="CHEBI:15378"/>
        <dbReference type="ChEBI" id="CHEBI:57783"/>
        <dbReference type="ChEBI" id="CHEBI:58349"/>
        <dbReference type="ChEBI" id="CHEBI:78776"/>
        <dbReference type="ChEBI" id="CHEBI:78827"/>
        <dbReference type="EC" id="1.1.1.100"/>
    </reaction>
</comment>
<comment type="similarity">
    <text evidence="2 7">Belongs to the short-chain dehydrogenases/reductases (SDR) family.</text>
</comment>
<dbReference type="NCBIfam" id="TIGR01830">
    <property type="entry name" value="3oxo_ACP_reduc"/>
    <property type="match status" value="1"/>
</dbReference>
<keyword evidence="5" id="KW-0753">Steroid metabolism</keyword>
<gene>
    <name evidence="9" type="primary">fabG</name>
    <name evidence="9" type="ORF">INF20_03330</name>
</gene>
<dbReference type="EC" id="1.1.1.100" evidence="3 7"/>
<dbReference type="CDD" id="cd05333">
    <property type="entry name" value="BKR_SDR_c"/>
    <property type="match status" value="1"/>
</dbReference>
<evidence type="ECO:0000256" key="5">
    <source>
        <dbReference type="ARBA" id="ARBA00023221"/>
    </source>
</evidence>
<keyword evidence="7" id="KW-0443">Lipid metabolism</keyword>
<comment type="caution">
    <text evidence="9">The sequence shown here is derived from an EMBL/GenBank/DDBJ whole genome shotgun (WGS) entry which is preliminary data.</text>
</comment>
<dbReference type="SMART" id="SM00822">
    <property type="entry name" value="PKS_KR"/>
    <property type="match status" value="1"/>
</dbReference>
<organism evidence="9 10">
    <name type="scientific">Gallibacter intestinalis</name>
    <dbReference type="NCBI Taxonomy" id="2779356"/>
    <lineage>
        <taxon>Bacteria</taxon>
        <taxon>Bacillati</taxon>
        <taxon>Bacillota</taxon>
        <taxon>Clostridia</taxon>
        <taxon>Eubacteriales</taxon>
        <taxon>Eubacteriaceae</taxon>
        <taxon>Gallibacter</taxon>
    </lineage>
</organism>
<dbReference type="InterPro" id="IPR011284">
    <property type="entry name" value="3oxo_ACP_reduc"/>
</dbReference>
<proteinExistence type="inferred from homology"/>
<dbReference type="GO" id="GO:0004316">
    <property type="term" value="F:3-oxoacyl-[acyl-carrier-protein] reductase (NADPH) activity"/>
    <property type="evidence" value="ECO:0007669"/>
    <property type="project" value="UniProtKB-EC"/>
</dbReference>
<keyword evidence="7" id="KW-0444">Lipid biosynthesis</keyword>
<dbReference type="InterPro" id="IPR002347">
    <property type="entry name" value="SDR_fam"/>
</dbReference>
<keyword evidence="4 7" id="KW-0560">Oxidoreductase</keyword>
<keyword evidence="7" id="KW-0276">Fatty acid metabolism</keyword>
<dbReference type="InterPro" id="IPR036291">
    <property type="entry name" value="NAD(P)-bd_dom_sf"/>
</dbReference>
<keyword evidence="7" id="KW-0521">NADP</keyword>
<comment type="subunit">
    <text evidence="7">Homotetramer.</text>
</comment>
<dbReference type="SUPFAM" id="SSF51735">
    <property type="entry name" value="NAD(P)-binding Rossmann-fold domains"/>
    <property type="match status" value="1"/>
</dbReference>
<accession>A0ABR9QWS1</accession>
<dbReference type="PANTHER" id="PTHR42879:SF2">
    <property type="entry name" value="3-OXOACYL-[ACYL-CARRIER-PROTEIN] REDUCTASE FABG"/>
    <property type="match status" value="1"/>
</dbReference>
<evidence type="ECO:0000313" key="10">
    <source>
        <dbReference type="Proteomes" id="UP001516588"/>
    </source>
</evidence>
<comment type="pathway">
    <text evidence="1 7">Lipid metabolism; fatty acid biosynthesis.</text>
</comment>
<evidence type="ECO:0000256" key="6">
    <source>
        <dbReference type="ARBA" id="ARBA00048508"/>
    </source>
</evidence>
<dbReference type="PROSITE" id="PS00061">
    <property type="entry name" value="ADH_SHORT"/>
    <property type="match status" value="1"/>
</dbReference>
<evidence type="ECO:0000256" key="2">
    <source>
        <dbReference type="ARBA" id="ARBA00006484"/>
    </source>
</evidence>
<dbReference type="InterPro" id="IPR057326">
    <property type="entry name" value="KR_dom"/>
</dbReference>
<dbReference type="InterPro" id="IPR020904">
    <property type="entry name" value="Sc_DH/Rdtase_CS"/>
</dbReference>
<dbReference type="PRINTS" id="PR00081">
    <property type="entry name" value="GDHRDH"/>
</dbReference>
<evidence type="ECO:0000256" key="7">
    <source>
        <dbReference type="RuleBase" id="RU366074"/>
    </source>
</evidence>
<name>A0ABR9QWS1_9FIRM</name>
<dbReference type="Gene3D" id="3.40.50.720">
    <property type="entry name" value="NAD(P)-binding Rossmann-like Domain"/>
    <property type="match status" value="1"/>
</dbReference>
<reference evidence="9 10" key="1">
    <citation type="submission" date="2020-10" db="EMBL/GenBank/DDBJ databases">
        <title>ChiBAC.</title>
        <authorList>
            <person name="Zenner C."/>
            <person name="Hitch T.C.A."/>
            <person name="Clavel T."/>
        </authorList>
    </citation>
    <scope>NUCLEOTIDE SEQUENCE [LARGE SCALE GENOMIC DNA]</scope>
    <source>
        <strain evidence="9 10">DSM 108706</strain>
    </source>
</reference>
<dbReference type="EMBL" id="JADCKA010000004">
    <property type="protein sequence ID" value="MBE5035311.1"/>
    <property type="molecule type" value="Genomic_DNA"/>
</dbReference>
<sequence length="246" mass="25894">MLENKKVMITGGSRGIGRAMAIAMAQAGADVAVIYNGNKEAADKVCEEIRAMGRQAAAFKCDVGNFEEAGKTVQAVNKELGGLDVLVNNAGITKDGLIFTLKEDDFDRVIETNLKGAFNTIKHAAKIMMKNRKGTIINITSVSGMMGNPGQANYAAAKAGMIGLTKTVAKELAARGITCNAIAPGFVATEMTDKLSDEVKDSIDSVVPLKRMAQPEDIANAAVFLASDKASYITGEVLKVDGGLYI</sequence>
<dbReference type="NCBIfam" id="NF005559">
    <property type="entry name" value="PRK07231.1"/>
    <property type="match status" value="1"/>
</dbReference>